<dbReference type="Pfam" id="PF13304">
    <property type="entry name" value="AAA_21"/>
    <property type="match status" value="1"/>
</dbReference>
<feature type="domain" description="ATPase AAA-type core" evidence="1">
    <location>
        <begin position="49"/>
        <end position="361"/>
    </location>
</feature>
<dbReference type="AlphaFoldDB" id="A0AAD0XJN3"/>
<dbReference type="SUPFAM" id="SSF52540">
    <property type="entry name" value="P-loop containing nucleoside triphosphate hydrolases"/>
    <property type="match status" value="1"/>
</dbReference>
<gene>
    <name evidence="2" type="ORF">RC54_21915</name>
</gene>
<dbReference type="PANTHER" id="PTHR40396">
    <property type="entry name" value="ATPASE-LIKE PROTEIN"/>
    <property type="match status" value="1"/>
</dbReference>
<keyword evidence="2" id="KW-0547">Nucleotide-binding</keyword>
<name>A0AAD0XJN3_9BURK</name>
<dbReference type="GO" id="GO:0005524">
    <property type="term" value="F:ATP binding"/>
    <property type="evidence" value="ECO:0007669"/>
    <property type="project" value="UniProtKB-KW"/>
</dbReference>
<dbReference type="PANTHER" id="PTHR40396:SF1">
    <property type="entry name" value="ATPASE AAA-TYPE CORE DOMAIN-CONTAINING PROTEIN"/>
    <property type="match status" value="1"/>
</dbReference>
<sequence length="415" mass="47243">MLIEFSVKNFLSFREKQTFSMVAAPRLQKRENTFAPDLAGEKFPRLLKVAAIYGPNASGKSNLLAAMLCIGVIAGREPEAEPPPLPVKPFRFDGQLSNDPSEFEVHFIKNRLRYHFTLAATGERIIRESLTAYPGGKEKLLYDRRYDGHRDIYRLGELEGEAALHSLWQQLTGPKTLFISRAAANSNTELQQLSEPFIWLRRGLFSLGSDLSMFIKASQAIARQKASYNGDVSNFLRSLDIPVKQIRFEGGDEEFDFSTIQKMTKSLSHEVKTTLTHTTRLGDADFDLSEESDGTRSLIGFYLPWRVMKAAPSEAVFSALLVDELDRSLHPEIVRSLIEQHIKSDNPAQLIFTTHDTHLMDTKLLRRDQFWLTERDHNGATLLSSIHEFEGRDSEDIEKRYFAGRYRSLPIISRD</sequence>
<reference evidence="2 3" key="1">
    <citation type="submission" date="2017-11" db="EMBL/GenBank/DDBJ databases">
        <title>Complete genome sequence of Herbaspirillum rubrisubalbicans DSM 11543.</title>
        <authorList>
            <person name="Chen M."/>
            <person name="An Q."/>
        </authorList>
    </citation>
    <scope>NUCLEOTIDE SEQUENCE [LARGE SCALE GENOMIC DNA]</scope>
    <source>
        <strain evidence="2 3">DSM 11543</strain>
    </source>
</reference>
<keyword evidence="2" id="KW-0067">ATP-binding</keyword>
<evidence type="ECO:0000313" key="2">
    <source>
        <dbReference type="EMBL" id="AYR27079.1"/>
    </source>
</evidence>
<dbReference type="RefSeq" id="WP_061790576.1">
    <property type="nucleotide sequence ID" value="NZ_CP024996.1"/>
</dbReference>
<dbReference type="InterPro" id="IPR003959">
    <property type="entry name" value="ATPase_AAA_core"/>
</dbReference>
<dbReference type="Proteomes" id="UP000269199">
    <property type="component" value="Chromosome"/>
</dbReference>
<dbReference type="InterPro" id="IPR027417">
    <property type="entry name" value="P-loop_NTPase"/>
</dbReference>
<organism evidence="2 3">
    <name type="scientific">Herbaspirillum rubrisubalbicans</name>
    <dbReference type="NCBI Taxonomy" id="80842"/>
    <lineage>
        <taxon>Bacteria</taxon>
        <taxon>Pseudomonadati</taxon>
        <taxon>Pseudomonadota</taxon>
        <taxon>Betaproteobacteria</taxon>
        <taxon>Burkholderiales</taxon>
        <taxon>Oxalobacteraceae</taxon>
        <taxon>Herbaspirillum</taxon>
    </lineage>
</organism>
<dbReference type="Gene3D" id="3.40.50.300">
    <property type="entry name" value="P-loop containing nucleotide triphosphate hydrolases"/>
    <property type="match status" value="1"/>
</dbReference>
<evidence type="ECO:0000313" key="3">
    <source>
        <dbReference type="Proteomes" id="UP000269199"/>
    </source>
</evidence>
<proteinExistence type="predicted"/>
<dbReference type="GO" id="GO:0016887">
    <property type="term" value="F:ATP hydrolysis activity"/>
    <property type="evidence" value="ECO:0007669"/>
    <property type="project" value="InterPro"/>
</dbReference>
<dbReference type="EMBL" id="CP024996">
    <property type="protein sequence ID" value="AYR27079.1"/>
    <property type="molecule type" value="Genomic_DNA"/>
</dbReference>
<protein>
    <submittedName>
        <fullName evidence="2">ATP-binding protein</fullName>
    </submittedName>
</protein>
<accession>A0AAD0XJN3</accession>
<evidence type="ECO:0000259" key="1">
    <source>
        <dbReference type="Pfam" id="PF13304"/>
    </source>
</evidence>